<sequence length="108" mass="12312">MITEVYETPIQSFIILQVFGGHDPAVLIAIRRRPGSILHTEEEDEEIAGTGRRLERPERGEEVEGTEEAVVLEVRNGRVGCKYWPPFVEEERDMSEWLDEPGFATALE</sequence>
<dbReference type="EMBL" id="CALLCH030000001">
    <property type="protein sequence ID" value="CAI4210575.1"/>
    <property type="molecule type" value="Genomic_DNA"/>
</dbReference>
<evidence type="ECO:0000256" key="1">
    <source>
        <dbReference type="SAM" id="MobiDB-lite"/>
    </source>
</evidence>
<organism evidence="2 3">
    <name type="scientific">Parascedosporium putredinis</name>
    <dbReference type="NCBI Taxonomy" id="1442378"/>
    <lineage>
        <taxon>Eukaryota</taxon>
        <taxon>Fungi</taxon>
        <taxon>Dikarya</taxon>
        <taxon>Ascomycota</taxon>
        <taxon>Pezizomycotina</taxon>
        <taxon>Sordariomycetes</taxon>
        <taxon>Hypocreomycetidae</taxon>
        <taxon>Microascales</taxon>
        <taxon>Microascaceae</taxon>
        <taxon>Parascedosporium</taxon>
    </lineage>
</organism>
<evidence type="ECO:0000313" key="2">
    <source>
        <dbReference type="EMBL" id="CAI4210575.1"/>
    </source>
</evidence>
<dbReference type="AlphaFoldDB" id="A0A9P1M521"/>
<comment type="caution">
    <text evidence="2">The sequence shown here is derived from an EMBL/GenBank/DDBJ whole genome shotgun (WGS) entry which is preliminary data.</text>
</comment>
<dbReference type="Proteomes" id="UP000838763">
    <property type="component" value="Unassembled WGS sequence"/>
</dbReference>
<protein>
    <submittedName>
        <fullName evidence="2">Uncharacterized protein</fullName>
    </submittedName>
</protein>
<gene>
    <name evidence="2" type="ORF">PPNO1_LOCUS377</name>
</gene>
<feature type="region of interest" description="Disordered" evidence="1">
    <location>
        <begin position="42"/>
        <end position="65"/>
    </location>
</feature>
<evidence type="ECO:0000313" key="3">
    <source>
        <dbReference type="Proteomes" id="UP000838763"/>
    </source>
</evidence>
<accession>A0A9P1M521</accession>
<reference evidence="2" key="1">
    <citation type="submission" date="2022-11" db="EMBL/GenBank/DDBJ databases">
        <authorList>
            <person name="Scott C."/>
            <person name="Bruce N."/>
        </authorList>
    </citation>
    <scope>NUCLEOTIDE SEQUENCE</scope>
</reference>
<proteinExistence type="predicted"/>
<name>A0A9P1M521_9PEZI</name>
<feature type="compositionally biased region" description="Basic and acidic residues" evidence="1">
    <location>
        <begin position="52"/>
        <end position="62"/>
    </location>
</feature>
<keyword evidence="3" id="KW-1185">Reference proteome</keyword>